<feature type="transmembrane region" description="Helical" evidence="12">
    <location>
        <begin position="964"/>
        <end position="986"/>
    </location>
</feature>
<feature type="transmembrane region" description="Helical" evidence="12">
    <location>
        <begin position="493"/>
        <end position="516"/>
    </location>
</feature>
<dbReference type="FunFam" id="1.20.1560.10:FF:000055">
    <property type="entry name" value="ABC multidrug transporter (Eurofung)"/>
    <property type="match status" value="1"/>
</dbReference>
<evidence type="ECO:0000256" key="2">
    <source>
        <dbReference type="ARBA" id="ARBA00009726"/>
    </source>
</evidence>
<dbReference type="Proteomes" id="UP000054383">
    <property type="component" value="Unassembled WGS sequence"/>
</dbReference>
<feature type="transmembrane region" description="Helical" evidence="12">
    <location>
        <begin position="417"/>
        <end position="435"/>
    </location>
</feature>
<feature type="domain" description="ABC transporter" evidence="13">
    <location>
        <begin position="635"/>
        <end position="862"/>
    </location>
</feature>
<dbReference type="GO" id="GO:0140359">
    <property type="term" value="F:ABC-type transporter activity"/>
    <property type="evidence" value="ECO:0007669"/>
    <property type="project" value="InterPro"/>
</dbReference>
<dbReference type="FunFam" id="3.40.50.300:FF:001854">
    <property type="entry name" value="ABC multidrug transporter (Eurofung)"/>
    <property type="match status" value="1"/>
</dbReference>
<evidence type="ECO:0000256" key="8">
    <source>
        <dbReference type="ARBA" id="ARBA00022989"/>
    </source>
</evidence>
<keyword evidence="4" id="KW-1003">Cell membrane</keyword>
<dbReference type="PANTHER" id="PTHR24223">
    <property type="entry name" value="ATP-BINDING CASSETTE SUB-FAMILY C"/>
    <property type="match status" value="1"/>
</dbReference>
<evidence type="ECO:0000256" key="4">
    <source>
        <dbReference type="ARBA" id="ARBA00022475"/>
    </source>
</evidence>
<keyword evidence="6" id="KW-0547">Nucleotide-binding</keyword>
<dbReference type="Gene3D" id="3.40.50.300">
    <property type="entry name" value="P-loop containing nucleotide triphosphate hydrolases"/>
    <property type="match status" value="2"/>
</dbReference>
<gene>
    <name evidence="15" type="ORF">PISL3812_09231</name>
</gene>
<keyword evidence="9 12" id="KW-0472">Membrane</keyword>
<evidence type="ECO:0000259" key="14">
    <source>
        <dbReference type="PROSITE" id="PS50929"/>
    </source>
</evidence>
<dbReference type="InterPro" id="IPR017871">
    <property type="entry name" value="ABC_transporter-like_CS"/>
</dbReference>
<feature type="transmembrane region" description="Helical" evidence="12">
    <location>
        <begin position="536"/>
        <end position="558"/>
    </location>
</feature>
<dbReference type="OrthoDB" id="6500128at2759"/>
<evidence type="ECO:0000256" key="1">
    <source>
        <dbReference type="ARBA" id="ARBA00004651"/>
    </source>
</evidence>
<feature type="transmembrane region" description="Helical" evidence="12">
    <location>
        <begin position="1138"/>
        <end position="1168"/>
    </location>
</feature>
<dbReference type="InterPro" id="IPR044726">
    <property type="entry name" value="ABCC_6TM_D2"/>
</dbReference>
<evidence type="ECO:0000256" key="9">
    <source>
        <dbReference type="ARBA" id="ARBA00023136"/>
    </source>
</evidence>
<dbReference type="OMA" id="CWQMIIT"/>
<keyword evidence="8 12" id="KW-1133">Transmembrane helix</keyword>
<feature type="compositionally biased region" description="Polar residues" evidence="11">
    <location>
        <begin position="603"/>
        <end position="631"/>
    </location>
</feature>
<dbReference type="CDD" id="cd18580">
    <property type="entry name" value="ABC_6TM_ABCC_D2"/>
    <property type="match status" value="1"/>
</dbReference>
<dbReference type="InterPro" id="IPR011527">
    <property type="entry name" value="ABC1_TM_dom"/>
</dbReference>
<dbReference type="FunFam" id="1.20.1560.10:FF:000066">
    <property type="entry name" value="ABC multidrug transporter (Eurofung)"/>
    <property type="match status" value="1"/>
</dbReference>
<feature type="transmembrane region" description="Helical" evidence="12">
    <location>
        <begin position="1063"/>
        <end position="1083"/>
    </location>
</feature>
<name>A0A0U1M9D1_TALIS</name>
<dbReference type="PROSITE" id="PS50929">
    <property type="entry name" value="ABC_TM1F"/>
    <property type="match status" value="2"/>
</dbReference>
<evidence type="ECO:0000256" key="10">
    <source>
        <dbReference type="ARBA" id="ARBA00023180"/>
    </source>
</evidence>
<feature type="transmembrane region" description="Helical" evidence="12">
    <location>
        <begin position="104"/>
        <end position="123"/>
    </location>
</feature>
<evidence type="ECO:0000256" key="3">
    <source>
        <dbReference type="ARBA" id="ARBA00022448"/>
    </source>
</evidence>
<feature type="transmembrane region" description="Helical" evidence="12">
    <location>
        <begin position="919"/>
        <end position="944"/>
    </location>
</feature>
<dbReference type="Pfam" id="PF24357">
    <property type="entry name" value="TMD0_ABC"/>
    <property type="match status" value="1"/>
</dbReference>
<dbReference type="SUPFAM" id="SSF52540">
    <property type="entry name" value="P-loop containing nucleoside triphosphate hydrolases"/>
    <property type="match status" value="2"/>
</dbReference>
<dbReference type="InterPro" id="IPR036640">
    <property type="entry name" value="ABC1_TM_sf"/>
</dbReference>
<feature type="domain" description="ABC transmembrane type-1" evidence="14">
    <location>
        <begin position="281"/>
        <end position="559"/>
    </location>
</feature>
<comment type="subcellular location">
    <subcellularLocation>
        <location evidence="1">Cell membrane</location>
        <topology evidence="1">Multi-pass membrane protein</topology>
    </subcellularLocation>
</comment>
<evidence type="ECO:0000256" key="7">
    <source>
        <dbReference type="ARBA" id="ARBA00022840"/>
    </source>
</evidence>
<dbReference type="FunFam" id="3.40.50.300:FF:000838">
    <property type="entry name" value="ABC multidrug transporter (Eurofung)"/>
    <property type="match status" value="1"/>
</dbReference>
<dbReference type="InterPro" id="IPR003439">
    <property type="entry name" value="ABC_transporter-like_ATP-bd"/>
</dbReference>
<dbReference type="PROSITE" id="PS00211">
    <property type="entry name" value="ABC_TRANSPORTER_1"/>
    <property type="match status" value="1"/>
</dbReference>
<reference evidence="15 16" key="1">
    <citation type="submission" date="2015-04" db="EMBL/GenBank/DDBJ databases">
        <authorList>
            <person name="Syromyatnikov M.Y."/>
            <person name="Popov V.N."/>
        </authorList>
    </citation>
    <scope>NUCLEOTIDE SEQUENCE [LARGE SCALE GENOMIC DNA]</scope>
    <source>
        <strain evidence="15">WF-38-12</strain>
    </source>
</reference>
<dbReference type="GO" id="GO:0005886">
    <property type="term" value="C:plasma membrane"/>
    <property type="evidence" value="ECO:0007669"/>
    <property type="project" value="UniProtKB-SubCell"/>
</dbReference>
<evidence type="ECO:0000256" key="5">
    <source>
        <dbReference type="ARBA" id="ARBA00022692"/>
    </source>
</evidence>
<feature type="domain" description="ABC transporter" evidence="13">
    <location>
        <begin position="1242"/>
        <end position="1472"/>
    </location>
</feature>
<keyword evidence="16" id="KW-1185">Reference proteome</keyword>
<dbReference type="GO" id="GO:0005524">
    <property type="term" value="F:ATP binding"/>
    <property type="evidence" value="ECO:0007669"/>
    <property type="project" value="UniProtKB-KW"/>
</dbReference>
<dbReference type="CDD" id="cd18579">
    <property type="entry name" value="ABC_6TM_ABCC_D1"/>
    <property type="match status" value="1"/>
</dbReference>
<comment type="similarity">
    <text evidence="2">Belongs to the ABC transporter superfamily. ABCC family. Conjugate transporter (TC 3.A.1.208) subfamily.</text>
</comment>
<evidence type="ECO:0000256" key="6">
    <source>
        <dbReference type="ARBA" id="ARBA00022741"/>
    </source>
</evidence>
<dbReference type="Pfam" id="PF00005">
    <property type="entry name" value="ABC_tran"/>
    <property type="match status" value="2"/>
</dbReference>
<feature type="region of interest" description="Disordered" evidence="11">
    <location>
        <begin position="581"/>
        <end position="633"/>
    </location>
</feature>
<evidence type="ECO:0000256" key="11">
    <source>
        <dbReference type="SAM" id="MobiDB-lite"/>
    </source>
</evidence>
<dbReference type="EMBL" id="CVMT01000011">
    <property type="protein sequence ID" value="CRG92175.1"/>
    <property type="molecule type" value="Genomic_DNA"/>
</dbReference>
<dbReference type="CDD" id="cd03244">
    <property type="entry name" value="ABCC_MRP_domain2"/>
    <property type="match status" value="1"/>
</dbReference>
<organism evidence="15 16">
    <name type="scientific">Talaromyces islandicus</name>
    <name type="common">Penicillium islandicum</name>
    <dbReference type="NCBI Taxonomy" id="28573"/>
    <lineage>
        <taxon>Eukaryota</taxon>
        <taxon>Fungi</taxon>
        <taxon>Dikarya</taxon>
        <taxon>Ascomycota</taxon>
        <taxon>Pezizomycotina</taxon>
        <taxon>Eurotiomycetes</taxon>
        <taxon>Eurotiomycetidae</taxon>
        <taxon>Eurotiales</taxon>
        <taxon>Trichocomaceae</taxon>
        <taxon>Talaromyces</taxon>
        <taxon>Talaromyces sect. Islandici</taxon>
    </lineage>
</organism>
<dbReference type="InterPro" id="IPR056227">
    <property type="entry name" value="TMD0_ABC"/>
</dbReference>
<evidence type="ECO:0000259" key="13">
    <source>
        <dbReference type="PROSITE" id="PS50893"/>
    </source>
</evidence>
<accession>A0A0U1M9D1</accession>
<evidence type="ECO:0000256" key="12">
    <source>
        <dbReference type="SAM" id="Phobius"/>
    </source>
</evidence>
<keyword evidence="3" id="KW-0813">Transport</keyword>
<dbReference type="SUPFAM" id="SSF90123">
    <property type="entry name" value="ABC transporter transmembrane region"/>
    <property type="match status" value="2"/>
</dbReference>
<evidence type="ECO:0000313" key="16">
    <source>
        <dbReference type="Proteomes" id="UP000054383"/>
    </source>
</evidence>
<feature type="transmembrane region" description="Helical" evidence="12">
    <location>
        <begin position="160"/>
        <end position="182"/>
    </location>
</feature>
<dbReference type="STRING" id="28573.A0A0U1M9D1"/>
<feature type="transmembrane region" description="Helical" evidence="12">
    <location>
        <begin position="38"/>
        <end position="59"/>
    </location>
</feature>
<keyword evidence="10" id="KW-0325">Glycoprotein</keyword>
<dbReference type="PROSITE" id="PS50893">
    <property type="entry name" value="ABC_TRANSPORTER_2"/>
    <property type="match status" value="2"/>
</dbReference>
<feature type="transmembrane region" description="Helical" evidence="12">
    <location>
        <begin position="308"/>
        <end position="330"/>
    </location>
</feature>
<dbReference type="SMART" id="SM00382">
    <property type="entry name" value="AAA"/>
    <property type="match status" value="2"/>
</dbReference>
<dbReference type="CDD" id="cd03250">
    <property type="entry name" value="ABCC_MRP_domain1"/>
    <property type="match status" value="1"/>
</dbReference>
<dbReference type="InterPro" id="IPR027417">
    <property type="entry name" value="P-loop_NTPase"/>
</dbReference>
<dbReference type="InterPro" id="IPR003593">
    <property type="entry name" value="AAA+_ATPase"/>
</dbReference>
<feature type="transmembrane region" description="Helical" evidence="12">
    <location>
        <begin position="135"/>
        <end position="154"/>
    </location>
</feature>
<dbReference type="Pfam" id="PF00664">
    <property type="entry name" value="ABC_membrane"/>
    <property type="match status" value="1"/>
</dbReference>
<sequence>MASNSTTLSCDQIDNTFHYYAQGCRGGFDFTLLFEETILAALPVALLVLLAPPRIWHLVRRPKKVVDSFLLPLKITSYAGLGAAQLALVALWTLPTSERTNASIPVQAISFGATGLFCLLSYYEHTRAVRPSFLLNIYLFFTLLFDIARCRTLWLRDPNTYGHTIAVLFSVSIGIKTVLVLLEGLEKTWILRPNYKDYPPEATASTYNRSFFWWLNSLFAKGFTSLIRLDQLFVVDKDMLSERVHAKMEESWMTKRSPHSLFLVSFSVLKWHILAVIPPRACLIALNFSQPLLINRAVYLSVDNVTPWTTHVGYGLIGAYIIVYVGSAIAMGQYQHLAYRAITMVRGGLISMLTRKTTDLSVRDVDPAASLTLMSADIERIVQGWQTMHEMWANLIEIAVAIVLLEAQLGISCLIPVAVAVASLVASITVLGIVISRQALWLNAIEQRISATTAMLGSMKGIKMTGLRKVLFKSIHGLRLNELDISKGFRRLLIWNMALAYLSQIFAPIITFAAFVTLSHNRGDDVALNTARVYTALSIFALMTDPITTLVMSLSAFAGSIGSFTRIQEFLEKDTLINKRHVPSSQNSSEELAKDGAGRNLSEKSSMVLSDSETLRLSTSGASPRSHSPPTGDTIIVQDAEFSWDPSGDPLLKSINMSVPEGKVSMIVGPVGCGKSTLLKAILGEVPSTRGSVYMATEQIAYCDQTAWHMNDTIKNSILASSPLDEQWYDTVLQACALYEDLRQLPRGDQTMIGSKGVALSTGQGQRIALARAVYAKRKLVLLDDPFSGLDTSTENHIFHSLMGKSGIWREMQVTVLITSSSAKRLPYSDHIFVMDEKGTITEQGQFDAMASTGGYVSSFNLPHPDWNHTPDDRVYQKSGLSVSSPTEERVIQTDDDLEAEANRATGDFTIYRYYFSSVGWLSILVFAICISAFVFCISFPSIWVKWWAASNVQHPYEKSGYYMGMYVMLGAVALITLCISCWQLIITMVPKTGEKFHFTLLNTVLSAPTSFFASTDTGVTLNRFSQDLQLIDMELPVAALNAFATLMLCVAQTTLIGVASPYTAISFPIVIVALYFIQKFYLRTSRQLRFMDLEAKAPLYSQFTECLSGLVTIRAFGWEKAMEQKSRVLLERSQRPFYLLFAVQRWLTLVLDLVVAGIATILIILVVELRGSISAGYVGVALFNIIQFSQSIKLLITFWTTLETHIGSIARVKIFNETVKSEDRPDETRPVPPAWPSQGAIEFENVSAGYRPDEPILKDISISIRCGEKIGICGRTGSGKSSLVLAIFRMIELSGGSISIDGIDLSTIPREEIRSRITGVAQDPFLIKGTVRLNADPNGTATDDDIRNALRSVQLLSIVEEKGGLDVDVEEVHLSQGQKQLFCLARAMLRHSSILILDEATSNVDGKTDEIMQRVIREKFSNHTILAVAHKLDTILDFDKVAMLDGGQLIEFEDPYTLLSTDSAFNRLYTYSMAEEDEKDEQMDVEVIQDSRVLGVSRRASADVSSASNPG</sequence>
<feature type="transmembrane region" description="Helical" evidence="12">
    <location>
        <begin position="71"/>
        <end position="92"/>
    </location>
</feature>
<feature type="domain" description="ABC transmembrane type-1" evidence="14">
    <location>
        <begin position="925"/>
        <end position="1205"/>
    </location>
</feature>
<dbReference type="InterPro" id="IPR050173">
    <property type="entry name" value="ABC_transporter_C-like"/>
</dbReference>
<dbReference type="PANTHER" id="PTHR24223:SF269">
    <property type="entry name" value="ABC MULTIDRUG TRANSPORTER (EUROFUNG)-RELATED"/>
    <property type="match status" value="1"/>
</dbReference>
<keyword evidence="7" id="KW-0067">ATP-binding</keyword>
<proteinExistence type="inferred from homology"/>
<evidence type="ECO:0000313" key="15">
    <source>
        <dbReference type="EMBL" id="CRG92175.1"/>
    </source>
</evidence>
<dbReference type="Gene3D" id="1.20.1560.10">
    <property type="entry name" value="ABC transporter type 1, transmembrane domain"/>
    <property type="match status" value="2"/>
</dbReference>
<protein>
    <submittedName>
        <fullName evidence="15">Uncharacterized protein</fullName>
    </submittedName>
</protein>
<dbReference type="GO" id="GO:0016887">
    <property type="term" value="F:ATP hydrolysis activity"/>
    <property type="evidence" value="ECO:0007669"/>
    <property type="project" value="InterPro"/>
</dbReference>
<keyword evidence="5 12" id="KW-0812">Transmembrane</keyword>
<dbReference type="InterPro" id="IPR044746">
    <property type="entry name" value="ABCC_6TM_D1"/>
</dbReference>